<gene>
    <name evidence="1" type="ORF">NZH93_46580</name>
</gene>
<comment type="caution">
    <text evidence="1">The sequence shown here is derived from an EMBL/GenBank/DDBJ whole genome shotgun (WGS) entry which is preliminary data.</text>
</comment>
<evidence type="ECO:0000313" key="2">
    <source>
        <dbReference type="Proteomes" id="UP001141259"/>
    </source>
</evidence>
<dbReference type="AlphaFoldDB" id="A0A9X2VYH0"/>
<organism evidence="1 2">
    <name type="scientific">Umezawaea endophytica</name>
    <dbReference type="NCBI Taxonomy" id="1654476"/>
    <lineage>
        <taxon>Bacteria</taxon>
        <taxon>Bacillati</taxon>
        <taxon>Actinomycetota</taxon>
        <taxon>Actinomycetes</taxon>
        <taxon>Pseudonocardiales</taxon>
        <taxon>Pseudonocardiaceae</taxon>
        <taxon>Umezawaea</taxon>
    </lineage>
</organism>
<protein>
    <recommendedName>
        <fullName evidence="3">WXG100 family type VII secretion target</fullName>
    </recommendedName>
</protein>
<name>A0A9X2VYH0_9PSEU</name>
<sequence>MNGFDADLARLNEGAGDFTGFAERAGKIVADLSGVLDSVGLCWGSDAIGRSFAGGHVAKADESLGKLDGLSARFGGVGERFAATARTYGQVDGGAAGSLRDVQR</sequence>
<dbReference type="EMBL" id="JANYMP010000044">
    <property type="protein sequence ID" value="MCS7484344.1"/>
    <property type="molecule type" value="Genomic_DNA"/>
</dbReference>
<evidence type="ECO:0000313" key="1">
    <source>
        <dbReference type="EMBL" id="MCS7484344.1"/>
    </source>
</evidence>
<keyword evidence="2" id="KW-1185">Reference proteome</keyword>
<dbReference type="Proteomes" id="UP001141259">
    <property type="component" value="Unassembled WGS sequence"/>
</dbReference>
<reference evidence="1" key="1">
    <citation type="submission" date="2022-08" db="EMBL/GenBank/DDBJ databases">
        <authorList>
            <person name="Tistechok S."/>
            <person name="Samborskyy M."/>
            <person name="Roman I."/>
        </authorList>
    </citation>
    <scope>NUCLEOTIDE SEQUENCE</scope>
    <source>
        <strain evidence="1">DSM 103496</strain>
    </source>
</reference>
<accession>A0A9X2VYH0</accession>
<evidence type="ECO:0008006" key="3">
    <source>
        <dbReference type="Google" id="ProtNLM"/>
    </source>
</evidence>
<proteinExistence type="predicted"/>
<dbReference type="RefSeq" id="WP_259629791.1">
    <property type="nucleotide sequence ID" value="NZ_JANYMP010000044.1"/>
</dbReference>